<organism evidence="2 3">
    <name type="scientific">Tetrapisispora phaffii (strain ATCC 24235 / CBS 4417 / NBRC 1672 / NRRL Y-8282 / UCD 70-5)</name>
    <name type="common">Yeast</name>
    <name type="synonym">Fabospora phaffii</name>
    <dbReference type="NCBI Taxonomy" id="1071381"/>
    <lineage>
        <taxon>Eukaryota</taxon>
        <taxon>Fungi</taxon>
        <taxon>Dikarya</taxon>
        <taxon>Ascomycota</taxon>
        <taxon>Saccharomycotina</taxon>
        <taxon>Saccharomycetes</taxon>
        <taxon>Saccharomycetales</taxon>
        <taxon>Saccharomycetaceae</taxon>
        <taxon>Tetrapisispora</taxon>
    </lineage>
</organism>
<dbReference type="Proteomes" id="UP000005666">
    <property type="component" value="Chromosome 1"/>
</dbReference>
<dbReference type="GO" id="GO:0036396">
    <property type="term" value="C:RNA N6-methyladenosine methyltransferase complex"/>
    <property type="evidence" value="ECO:0007669"/>
    <property type="project" value="EnsemblFungi"/>
</dbReference>
<dbReference type="OMA" id="FAINTNK"/>
<dbReference type="GO" id="GO:0005730">
    <property type="term" value="C:nucleolus"/>
    <property type="evidence" value="ECO:0007669"/>
    <property type="project" value="EnsemblFungi"/>
</dbReference>
<name>G8BNK2_TETPH</name>
<feature type="compositionally biased region" description="Polar residues" evidence="1">
    <location>
        <begin position="271"/>
        <end position="285"/>
    </location>
</feature>
<dbReference type="HOGENOM" id="CLU_067405_1_0_1"/>
<evidence type="ECO:0000256" key="1">
    <source>
        <dbReference type="SAM" id="MobiDB-lite"/>
    </source>
</evidence>
<dbReference type="GO" id="GO:0005737">
    <property type="term" value="C:cytoplasm"/>
    <property type="evidence" value="ECO:0007669"/>
    <property type="project" value="EnsemblFungi"/>
</dbReference>
<gene>
    <name evidence="2" type="primary">TPHA0A04040</name>
    <name evidence="2" type="ordered locus">TPHA_0A04040</name>
</gene>
<dbReference type="GO" id="GO:2000221">
    <property type="term" value="P:negative regulation of pseudohyphal growth"/>
    <property type="evidence" value="ECO:0007669"/>
    <property type="project" value="EnsemblFungi"/>
</dbReference>
<dbReference type="AlphaFoldDB" id="G8BNK2"/>
<proteinExistence type="predicted"/>
<dbReference type="GO" id="GO:0006279">
    <property type="term" value="P:premeiotic DNA replication"/>
    <property type="evidence" value="ECO:0007669"/>
    <property type="project" value="EnsemblFungi"/>
</dbReference>
<accession>G8BNK2</accession>
<keyword evidence="3" id="KW-1185">Reference proteome</keyword>
<dbReference type="OrthoDB" id="21221at2759"/>
<dbReference type="EMBL" id="HE612856">
    <property type="protein sequence ID" value="CCE61480.1"/>
    <property type="molecule type" value="Genomic_DNA"/>
</dbReference>
<evidence type="ECO:0000313" key="3">
    <source>
        <dbReference type="Proteomes" id="UP000005666"/>
    </source>
</evidence>
<dbReference type="RefSeq" id="XP_003683914.1">
    <property type="nucleotide sequence ID" value="XM_003683866.1"/>
</dbReference>
<dbReference type="eggNOG" id="ENOG502S20W">
    <property type="taxonomic scope" value="Eukaryota"/>
</dbReference>
<dbReference type="STRING" id="1071381.G8BNK2"/>
<reference evidence="2 3" key="1">
    <citation type="journal article" date="2011" name="Proc. Natl. Acad. Sci. U.S.A.">
        <title>Evolutionary erosion of yeast sex chromosomes by mating-type switching accidents.</title>
        <authorList>
            <person name="Gordon J.L."/>
            <person name="Armisen D."/>
            <person name="Proux-Wera E."/>
            <person name="Oheigeartaigh S.S."/>
            <person name="Byrne K.P."/>
            <person name="Wolfe K.H."/>
        </authorList>
    </citation>
    <scope>NUCLEOTIDE SEQUENCE [LARGE SCALE GENOMIC DNA]</scope>
    <source>
        <strain evidence="3">ATCC 24235 / CBS 4417 / NBRC 1672 / NRRL Y-8282 / UCD 70-5</strain>
    </source>
</reference>
<sequence>MNYSQLNYDQQSMENSFNNLSFQKHHKSYGDKEDMNVPIFNQDSYRTNVGSQKFNYYNGNKESFSNKNNQNFIWRDETNNQQRNDFSYDTKENIGDKMYHDDEKIGADENLELMLHIKDAQIESLDNEIRKIKNILNEEVNKEQLIPQSNTSEQSLEIPQSLLHIFKRLSTALQETEFELEETNKVLESLLTAIALEPSNTSTKFGRYDVESLAHKMIVRIETLTSENQEMTKMIAYGRSKEKQIELELLKSENRNLKEQLLQLQDRESKQPSQDYRNQVENQAKSIKLKRT</sequence>
<evidence type="ECO:0000313" key="2">
    <source>
        <dbReference type="EMBL" id="CCE61480.1"/>
    </source>
</evidence>
<dbReference type="GeneID" id="11532675"/>
<protein>
    <submittedName>
        <fullName evidence="2">Uncharacterized protein</fullName>
    </submittedName>
</protein>
<dbReference type="KEGG" id="tpf:TPHA_0A04040"/>
<feature type="region of interest" description="Disordered" evidence="1">
    <location>
        <begin position="265"/>
        <end position="292"/>
    </location>
</feature>